<gene>
    <name evidence="3" type="ORF">F8C76_02810</name>
</gene>
<feature type="domain" description="SCP" evidence="2">
    <location>
        <begin position="46"/>
        <end position="158"/>
    </location>
</feature>
<dbReference type="Proteomes" id="UP000429785">
    <property type="component" value="Unassembled WGS sequence"/>
</dbReference>
<protein>
    <submittedName>
        <fullName evidence="3">CAP domain-containing protein</fullName>
    </submittedName>
</protein>
<dbReference type="InterPro" id="IPR014044">
    <property type="entry name" value="CAP_dom"/>
</dbReference>
<dbReference type="Pfam" id="PF00188">
    <property type="entry name" value="CAP"/>
    <property type="match status" value="1"/>
</dbReference>
<dbReference type="OrthoDB" id="982527at2"/>
<keyword evidence="1" id="KW-0732">Signal</keyword>
<reference evidence="3 4" key="1">
    <citation type="submission" date="2019-10" db="EMBL/GenBank/DDBJ databases">
        <title>Muricauda olearia CL-SS4 JCM15563 genome.</title>
        <authorList>
            <person name="Liu L."/>
        </authorList>
    </citation>
    <scope>NUCLEOTIDE SEQUENCE [LARGE SCALE GENOMIC DNA]</scope>
    <source>
        <strain evidence="3 4">CL-SS4</strain>
    </source>
</reference>
<feature type="chain" id="PRO_5026328807" evidence="1">
    <location>
        <begin position="22"/>
        <end position="160"/>
    </location>
</feature>
<dbReference type="AlphaFoldDB" id="A0A6I1DYB4"/>
<name>A0A6I1DYB4_9FLAO</name>
<organism evidence="3 4">
    <name type="scientific">Flagellimonas olearia</name>
    <dbReference type="NCBI Taxonomy" id="552546"/>
    <lineage>
        <taxon>Bacteria</taxon>
        <taxon>Pseudomonadati</taxon>
        <taxon>Bacteroidota</taxon>
        <taxon>Flavobacteriia</taxon>
        <taxon>Flavobacteriales</taxon>
        <taxon>Flavobacteriaceae</taxon>
        <taxon>Flagellimonas</taxon>
    </lineage>
</organism>
<dbReference type="SUPFAM" id="SSF55797">
    <property type="entry name" value="PR-1-like"/>
    <property type="match status" value="1"/>
</dbReference>
<dbReference type="PROSITE" id="PS51257">
    <property type="entry name" value="PROKAR_LIPOPROTEIN"/>
    <property type="match status" value="1"/>
</dbReference>
<dbReference type="PANTHER" id="PTHR31157:SF30">
    <property type="entry name" value="SCP DOMAIN-CONTAINING PROTEIN"/>
    <property type="match status" value="1"/>
</dbReference>
<comment type="caution">
    <text evidence="3">The sequence shown here is derived from an EMBL/GenBank/DDBJ whole genome shotgun (WGS) entry which is preliminary data.</text>
</comment>
<evidence type="ECO:0000313" key="3">
    <source>
        <dbReference type="EMBL" id="KAB7530453.1"/>
    </source>
</evidence>
<dbReference type="InterPro" id="IPR035940">
    <property type="entry name" value="CAP_sf"/>
</dbReference>
<dbReference type="Gene3D" id="3.40.33.10">
    <property type="entry name" value="CAP"/>
    <property type="match status" value="1"/>
</dbReference>
<feature type="signal peptide" evidence="1">
    <location>
        <begin position="1"/>
        <end position="21"/>
    </location>
</feature>
<accession>A0A6I1DYB4</accession>
<evidence type="ECO:0000259" key="2">
    <source>
        <dbReference type="Pfam" id="PF00188"/>
    </source>
</evidence>
<dbReference type="EMBL" id="WELG01000001">
    <property type="protein sequence ID" value="KAB7530453.1"/>
    <property type="molecule type" value="Genomic_DNA"/>
</dbReference>
<sequence length="160" mass="18183">MKRMKFAVVRLLFLSVFFVSCSTSSTDEEEAFFVASTATDMEMEVLHLVNEYRLSKNLTALEFNVTAYAYATAHTNTMVKDGEISHKDFEKRSSELAMETNASHVAENLGRRYISAEALVDAWSKSPTHQKVMEGNYDFTAVSIKSDPEGVLYFTQLFYR</sequence>
<evidence type="ECO:0000256" key="1">
    <source>
        <dbReference type="SAM" id="SignalP"/>
    </source>
</evidence>
<dbReference type="PANTHER" id="PTHR31157">
    <property type="entry name" value="SCP DOMAIN-CONTAINING PROTEIN"/>
    <property type="match status" value="1"/>
</dbReference>
<proteinExistence type="predicted"/>
<evidence type="ECO:0000313" key="4">
    <source>
        <dbReference type="Proteomes" id="UP000429785"/>
    </source>
</evidence>
<dbReference type="CDD" id="cd05379">
    <property type="entry name" value="CAP_bacterial"/>
    <property type="match status" value="1"/>
</dbReference>